<gene>
    <name evidence="2" type="ORF">NTEN_LOCUS8420</name>
</gene>
<dbReference type="InterPro" id="IPR021963">
    <property type="entry name" value="Tcell_CD4_Cterm"/>
</dbReference>
<keyword evidence="3" id="KW-1185">Reference proteome</keyword>
<accession>A0A6H5GHV3</accession>
<feature type="domain" description="T cell CD4 receptor C-terminal region" evidence="1">
    <location>
        <begin position="1"/>
        <end position="40"/>
    </location>
</feature>
<evidence type="ECO:0000259" key="1">
    <source>
        <dbReference type="Pfam" id="PF12104"/>
    </source>
</evidence>
<evidence type="ECO:0000313" key="2">
    <source>
        <dbReference type="EMBL" id="CAB0002633.1"/>
    </source>
</evidence>
<reference evidence="2 3" key="1">
    <citation type="submission" date="2020-02" db="EMBL/GenBank/DDBJ databases">
        <authorList>
            <person name="Ferguson B K."/>
        </authorList>
    </citation>
    <scope>NUCLEOTIDE SEQUENCE [LARGE SCALE GENOMIC DNA]</scope>
</reference>
<dbReference type="EMBL" id="CADCXU010012750">
    <property type="protein sequence ID" value="CAB0002633.1"/>
    <property type="molecule type" value="Genomic_DNA"/>
</dbReference>
<name>A0A6H5GHV3_9HEMI</name>
<dbReference type="Pfam" id="PF12104">
    <property type="entry name" value="Tcell_CD4_C"/>
    <property type="match status" value="1"/>
</dbReference>
<evidence type="ECO:0000313" key="3">
    <source>
        <dbReference type="Proteomes" id="UP000479000"/>
    </source>
</evidence>
<proteinExistence type="predicted"/>
<feature type="non-terminal residue" evidence="2">
    <location>
        <position position="62"/>
    </location>
</feature>
<organism evidence="2 3">
    <name type="scientific">Nesidiocoris tenuis</name>
    <dbReference type="NCBI Taxonomy" id="355587"/>
    <lineage>
        <taxon>Eukaryota</taxon>
        <taxon>Metazoa</taxon>
        <taxon>Ecdysozoa</taxon>
        <taxon>Arthropoda</taxon>
        <taxon>Hexapoda</taxon>
        <taxon>Insecta</taxon>
        <taxon>Pterygota</taxon>
        <taxon>Neoptera</taxon>
        <taxon>Paraneoptera</taxon>
        <taxon>Hemiptera</taxon>
        <taxon>Heteroptera</taxon>
        <taxon>Panheteroptera</taxon>
        <taxon>Cimicomorpha</taxon>
        <taxon>Miridae</taxon>
        <taxon>Dicyphina</taxon>
        <taxon>Nesidiocoris</taxon>
    </lineage>
</organism>
<dbReference type="AlphaFoldDB" id="A0A6H5GHV3"/>
<protein>
    <recommendedName>
        <fullName evidence="1">T cell CD4 receptor C-terminal region domain-containing protein</fullName>
    </recommendedName>
</protein>
<dbReference type="Proteomes" id="UP000479000">
    <property type="component" value="Unassembled WGS sequence"/>
</dbReference>
<dbReference type="OrthoDB" id="536948at2759"/>
<sequence length="62" mass="7119">MGSVILLIILIGLLIVFWVSKSRHRQVQRLERRNSIRQSLNSVRSFGSSRAFGDMYRKGLAT</sequence>